<dbReference type="VEuPathDB" id="VectorBase:PHUM432760"/>
<dbReference type="EMBL" id="DS235766">
    <property type="protein sequence ID" value="EEB16687.1"/>
    <property type="molecule type" value="Genomic_DNA"/>
</dbReference>
<proteinExistence type="predicted"/>
<dbReference type="Proteomes" id="UP000009046">
    <property type="component" value="Unassembled WGS sequence"/>
</dbReference>
<evidence type="ECO:0000313" key="4">
    <source>
        <dbReference type="Proteomes" id="UP000009046"/>
    </source>
</evidence>
<dbReference type="eggNOG" id="ENOG502QVQD">
    <property type="taxonomic scope" value="Eukaryota"/>
</dbReference>
<dbReference type="EnsemblMetazoa" id="PHUM432760-RA">
    <property type="protein sequence ID" value="PHUM432760-PA"/>
    <property type="gene ID" value="PHUM432760"/>
</dbReference>
<dbReference type="InterPro" id="IPR053227">
    <property type="entry name" value="TRPL-trafficking_regulator"/>
</dbReference>
<dbReference type="AlphaFoldDB" id="E0VTI1"/>
<organism>
    <name type="scientific">Pediculus humanus subsp. corporis</name>
    <name type="common">Body louse</name>
    <dbReference type="NCBI Taxonomy" id="121224"/>
    <lineage>
        <taxon>Eukaryota</taxon>
        <taxon>Metazoa</taxon>
        <taxon>Ecdysozoa</taxon>
        <taxon>Arthropoda</taxon>
        <taxon>Hexapoda</taxon>
        <taxon>Insecta</taxon>
        <taxon>Pterygota</taxon>
        <taxon>Neoptera</taxon>
        <taxon>Paraneoptera</taxon>
        <taxon>Psocodea</taxon>
        <taxon>Troctomorpha</taxon>
        <taxon>Phthiraptera</taxon>
        <taxon>Anoplura</taxon>
        <taxon>Pediculidae</taxon>
        <taxon>Pediculus</taxon>
    </lineage>
</organism>
<gene>
    <name evidence="3" type="primary">8230279</name>
    <name evidence="2" type="ORF">Phum_PHUM432760</name>
</gene>
<evidence type="ECO:0000259" key="1">
    <source>
        <dbReference type="Pfam" id="PF13521"/>
    </source>
</evidence>
<reference evidence="2" key="2">
    <citation type="submission" date="2007-04" db="EMBL/GenBank/DDBJ databases">
        <title>The genome of the human body louse.</title>
        <authorList>
            <consortium name="The Human Body Louse Genome Consortium"/>
            <person name="Kirkness E."/>
            <person name="Walenz B."/>
            <person name="Hass B."/>
            <person name="Bruggner R."/>
            <person name="Strausberg R."/>
        </authorList>
    </citation>
    <scope>NUCLEOTIDE SEQUENCE</scope>
    <source>
        <strain evidence="2">USDA</strain>
    </source>
</reference>
<dbReference type="GO" id="GO:0035091">
    <property type="term" value="F:phosphatidylinositol binding"/>
    <property type="evidence" value="ECO:0007669"/>
    <property type="project" value="TreeGrafter"/>
</dbReference>
<dbReference type="FunCoup" id="E0VTI1">
    <property type="interactions" value="304"/>
</dbReference>
<dbReference type="RefSeq" id="XP_002429425.1">
    <property type="nucleotide sequence ID" value="XM_002429380.1"/>
</dbReference>
<dbReference type="GO" id="GO:0005525">
    <property type="term" value="F:GTP binding"/>
    <property type="evidence" value="ECO:0007669"/>
    <property type="project" value="TreeGrafter"/>
</dbReference>
<reference evidence="2" key="1">
    <citation type="submission" date="2007-04" db="EMBL/GenBank/DDBJ databases">
        <title>Annotation of Pediculus humanus corporis strain USDA.</title>
        <authorList>
            <person name="Kirkness E."/>
            <person name="Hannick L."/>
            <person name="Hass B."/>
            <person name="Bruggner R."/>
            <person name="Lawson D."/>
            <person name="Bidwell S."/>
            <person name="Joardar V."/>
            <person name="Caler E."/>
            <person name="Walenz B."/>
            <person name="Inman J."/>
            <person name="Schobel S."/>
            <person name="Galinsky K."/>
            <person name="Amedeo P."/>
            <person name="Strausberg R."/>
        </authorList>
    </citation>
    <scope>NUCLEOTIDE SEQUENCE</scope>
    <source>
        <strain evidence="2">USDA</strain>
    </source>
</reference>
<dbReference type="FunFam" id="3.40.50.300:FF:001321">
    <property type="entry name" value="Uncharacterized protein, isoform B"/>
    <property type="match status" value="1"/>
</dbReference>
<dbReference type="HOGENOM" id="CLU_037796_0_1_1"/>
<accession>E0VTI1</accession>
<feature type="domain" description="NadR/Ttd14 AAA" evidence="1">
    <location>
        <begin position="28"/>
        <end position="210"/>
    </location>
</feature>
<dbReference type="PANTHER" id="PTHR34932:SF1">
    <property type="entry name" value="TRPL TRANSLOCATION DEFECT PROTEIN 14"/>
    <property type="match status" value="1"/>
</dbReference>
<dbReference type="EMBL" id="AAZO01005283">
    <property type="status" value="NOT_ANNOTATED_CDS"/>
    <property type="molecule type" value="Genomic_DNA"/>
</dbReference>
<sequence>MCSTTTIHDGFRTMNKINEKGNSHRVYKLVLTGGPCGGKTTGQSRLSTFFENLGWKVFRVPETATVLLSGGIKFSDLSPEETVKFQENLLKTILQIENTFFTLAETCTQDCLIICDRGAMDASAYLLNEKWEHIIKTNNWNNVELRDNRYNQIIHMMSAAVGAEEFYSTEDHACRSEGVQLAREIDYKSAASWVGHPYFDVIDNSTDFETKMKRMIDAVCQKLGVNTGDRLLKNSKKHKFLVRGPLPPDDQFPPFQDFDVVHNYLQSSSPNVQARLRKRGQKGHWMYIHTLRKPKIKDQTIEVRTQLSVRDYLNILQQRDHSHFTVYKKRRCFLINNQYFQLDIYKKPGHPRCRGLLLLETYSTLDDSELVKRLPNFLDIAEEVTGNPKYSMFNLSLIEDWDSTNQFCYQFTEKKVNGFNHEELKNSSLIAEKKN</sequence>
<reference evidence="3" key="3">
    <citation type="submission" date="2021-02" db="UniProtKB">
        <authorList>
            <consortium name="EnsemblMetazoa"/>
        </authorList>
    </citation>
    <scope>IDENTIFICATION</scope>
    <source>
        <strain evidence="3">USDA</strain>
    </source>
</reference>
<dbReference type="CTD" id="8230279"/>
<dbReference type="STRING" id="121224.E0VTI1"/>
<dbReference type="PANTHER" id="PTHR34932">
    <property type="entry name" value="TRPL TRANSLOCATION DEFECT PROTEIN 14"/>
    <property type="match status" value="1"/>
</dbReference>
<dbReference type="SUPFAM" id="SSF55154">
    <property type="entry name" value="CYTH-like phosphatases"/>
    <property type="match status" value="1"/>
</dbReference>
<dbReference type="OrthoDB" id="6375174at2759"/>
<dbReference type="InterPro" id="IPR027417">
    <property type="entry name" value="P-loop_NTPase"/>
</dbReference>
<dbReference type="InParanoid" id="E0VTI1"/>
<dbReference type="KEGG" id="phu:Phum_PHUM432760"/>
<name>E0VTI1_PEDHC</name>
<dbReference type="Gene3D" id="2.40.320.10">
    <property type="entry name" value="Hypothetical Protein Pfu-838710-001"/>
    <property type="match status" value="1"/>
</dbReference>
<dbReference type="Pfam" id="PF13521">
    <property type="entry name" value="AAA_28"/>
    <property type="match status" value="1"/>
</dbReference>
<dbReference type="Gene3D" id="3.40.50.300">
    <property type="entry name" value="P-loop containing nucleotide triphosphate hydrolases"/>
    <property type="match status" value="1"/>
</dbReference>
<evidence type="ECO:0000313" key="2">
    <source>
        <dbReference type="EMBL" id="EEB16687.1"/>
    </source>
</evidence>
<dbReference type="OMA" id="THGKQDE"/>
<keyword evidence="4" id="KW-1185">Reference proteome</keyword>
<evidence type="ECO:0000313" key="3">
    <source>
        <dbReference type="EnsemblMetazoa" id="PHUM432760-PA"/>
    </source>
</evidence>
<protein>
    <recommendedName>
        <fullName evidence="1">NadR/Ttd14 AAA domain-containing protein</fullName>
    </recommendedName>
</protein>
<dbReference type="InterPro" id="IPR038727">
    <property type="entry name" value="NadR/Ttd14_AAA_dom"/>
</dbReference>
<dbReference type="InterPro" id="IPR033469">
    <property type="entry name" value="CYTH-like_dom_sf"/>
</dbReference>
<dbReference type="FunFam" id="2.40.320.10:FF:000003">
    <property type="entry name" value="Uncharacterized protein, isoform C"/>
    <property type="match status" value="1"/>
</dbReference>
<dbReference type="GeneID" id="8230279"/>
<dbReference type="GO" id="GO:0045494">
    <property type="term" value="P:photoreceptor cell maintenance"/>
    <property type="evidence" value="ECO:0007669"/>
    <property type="project" value="TreeGrafter"/>
</dbReference>
<dbReference type="GO" id="GO:0070300">
    <property type="term" value="F:phosphatidic acid binding"/>
    <property type="evidence" value="ECO:0007669"/>
    <property type="project" value="TreeGrafter"/>
</dbReference>